<protein>
    <submittedName>
        <fullName evidence="2">Major tail protein</fullName>
    </submittedName>
</protein>
<name>A0A9X5CEE3_9FIRM</name>
<organism evidence="2 3">
    <name type="scientific">Schaedlerella arabinosiphila</name>
    <dbReference type="NCBI Taxonomy" id="2044587"/>
    <lineage>
        <taxon>Bacteria</taxon>
        <taxon>Bacillati</taxon>
        <taxon>Bacillota</taxon>
        <taxon>Clostridia</taxon>
        <taxon>Lachnospirales</taxon>
        <taxon>Lachnospiraceae</taxon>
        <taxon>Schaedlerella</taxon>
    </lineage>
</organism>
<evidence type="ECO:0000313" key="3">
    <source>
        <dbReference type="Proteomes" id="UP000474104"/>
    </source>
</evidence>
<dbReference type="InterPro" id="IPR006490">
    <property type="entry name" value="Maj_tail_phi13"/>
</dbReference>
<feature type="compositionally biased region" description="Gly residues" evidence="1">
    <location>
        <begin position="193"/>
        <end position="218"/>
    </location>
</feature>
<dbReference type="AlphaFoldDB" id="A0A9X5CEE3"/>
<dbReference type="EMBL" id="VIRB01000085">
    <property type="protein sequence ID" value="NDO69861.1"/>
    <property type="molecule type" value="Genomic_DNA"/>
</dbReference>
<comment type="caution">
    <text evidence="2">The sequence shown here is derived from an EMBL/GenBank/DDBJ whole genome shotgun (WGS) entry which is preliminary data.</text>
</comment>
<dbReference type="NCBIfam" id="TIGR01603">
    <property type="entry name" value="maj_tail_phi13"/>
    <property type="match status" value="1"/>
</dbReference>
<dbReference type="OrthoDB" id="3078218at2"/>
<evidence type="ECO:0000313" key="2">
    <source>
        <dbReference type="EMBL" id="NDO69861.1"/>
    </source>
</evidence>
<proteinExistence type="predicted"/>
<reference evidence="2 3" key="1">
    <citation type="submission" date="2019-07" db="EMBL/GenBank/DDBJ databases">
        <title>Draft genome sequences of 15 bacterial species constituting the stable defined intestinal microbiota of the GM15 gnotobiotic mouse model.</title>
        <authorList>
            <person name="Elie C."/>
            <person name="Mathieu A."/>
            <person name="Saliou A."/>
            <person name="Darnaud M."/>
            <person name="Leulier F."/>
            <person name="Tamellini A."/>
        </authorList>
    </citation>
    <scope>NUCLEOTIDE SEQUENCE [LARGE SCALE GENOMIC DNA]</scope>
    <source>
        <strain evidence="3">ASF 502</strain>
    </source>
</reference>
<dbReference type="Proteomes" id="UP000474104">
    <property type="component" value="Unassembled WGS sequence"/>
</dbReference>
<sequence>MAYVGLAKPTVAKLDESSGTPKYTDGFTCGKAMALDINPQYAEGSLFADNKKSEYDNEFKYADVTLGTDTLPIQAHTVMFGHTVAKEGESGTSIKNRTTDSSNYVGLGIYMDEKVDGLKKYVAMWIYKVKFAEGQESFKTKGDNIEYQTPSIAGQAIGIDDDLWKETMIYDTEKEARDWIDEMAGIKKDQTQEGGGESGSGEPGGGEQGGEGSGGGTTSGEETGEKENGGETV</sequence>
<gene>
    <name evidence="2" type="ORF">FMM80_14740</name>
</gene>
<feature type="compositionally biased region" description="Basic and acidic residues" evidence="1">
    <location>
        <begin position="223"/>
        <end position="233"/>
    </location>
</feature>
<evidence type="ECO:0000256" key="1">
    <source>
        <dbReference type="SAM" id="MobiDB-lite"/>
    </source>
</evidence>
<dbReference type="RefSeq" id="WP_004075967.1">
    <property type="nucleotide sequence ID" value="NZ_CASCYM010000005.1"/>
</dbReference>
<feature type="region of interest" description="Disordered" evidence="1">
    <location>
        <begin position="184"/>
        <end position="233"/>
    </location>
</feature>
<accession>A0A9X5CEE3</accession>